<dbReference type="GO" id="GO:0051301">
    <property type="term" value="P:cell division"/>
    <property type="evidence" value="ECO:0007669"/>
    <property type="project" value="InterPro"/>
</dbReference>
<feature type="transmembrane region" description="Helical" evidence="7">
    <location>
        <begin position="252"/>
        <end position="271"/>
    </location>
</feature>
<evidence type="ECO:0000256" key="6">
    <source>
        <dbReference type="SAM" id="MobiDB-lite"/>
    </source>
</evidence>
<dbReference type="PANTHER" id="PTHR30474">
    <property type="entry name" value="CELL CYCLE PROTEIN"/>
    <property type="match status" value="1"/>
</dbReference>
<dbReference type="SUPFAM" id="SSF49879">
    <property type="entry name" value="SMAD/FHA domain"/>
    <property type="match status" value="1"/>
</dbReference>
<keyword evidence="5 7" id="KW-0472">Membrane</keyword>
<dbReference type="SMART" id="SM00240">
    <property type="entry name" value="FHA"/>
    <property type="match status" value="1"/>
</dbReference>
<dbReference type="PANTHER" id="PTHR30474:SF3">
    <property type="entry name" value="PEPTIDOGLYCAN GLYCOSYLTRANSFERASE RODA"/>
    <property type="match status" value="1"/>
</dbReference>
<dbReference type="GO" id="GO:0015648">
    <property type="term" value="F:lipid-linked peptidoglycan transporter activity"/>
    <property type="evidence" value="ECO:0007669"/>
    <property type="project" value="TreeGrafter"/>
</dbReference>
<dbReference type="GO" id="GO:0032153">
    <property type="term" value="C:cell division site"/>
    <property type="evidence" value="ECO:0007669"/>
    <property type="project" value="TreeGrafter"/>
</dbReference>
<dbReference type="GO" id="GO:0005886">
    <property type="term" value="C:plasma membrane"/>
    <property type="evidence" value="ECO:0007669"/>
    <property type="project" value="TreeGrafter"/>
</dbReference>
<feature type="transmembrane region" description="Helical" evidence="7">
    <location>
        <begin position="283"/>
        <end position="303"/>
    </location>
</feature>
<feature type="transmembrane region" description="Helical" evidence="7">
    <location>
        <begin position="501"/>
        <end position="522"/>
    </location>
</feature>
<gene>
    <name evidence="9" type="ORF">MM35RIKEN_13960</name>
</gene>
<dbReference type="Pfam" id="PF01098">
    <property type="entry name" value="FTSW_RODA_SPOVE"/>
    <property type="match status" value="1"/>
</dbReference>
<keyword evidence="2 7" id="KW-0812">Transmembrane</keyword>
<proteinExistence type="predicted"/>
<comment type="subcellular location">
    <subcellularLocation>
        <location evidence="1">Membrane</location>
        <topology evidence="1">Multi-pass membrane protein</topology>
    </subcellularLocation>
</comment>
<evidence type="ECO:0000256" key="2">
    <source>
        <dbReference type="ARBA" id="ARBA00022692"/>
    </source>
</evidence>
<name>A0A810PTT8_9FIRM</name>
<evidence type="ECO:0000256" key="3">
    <source>
        <dbReference type="ARBA" id="ARBA00022960"/>
    </source>
</evidence>
<feature type="transmembrane region" description="Helical" evidence="7">
    <location>
        <begin position="534"/>
        <end position="555"/>
    </location>
</feature>
<keyword evidence="4 7" id="KW-1133">Transmembrane helix</keyword>
<dbReference type="CDD" id="cd00060">
    <property type="entry name" value="FHA"/>
    <property type="match status" value="1"/>
</dbReference>
<feature type="transmembrane region" description="Helical" evidence="7">
    <location>
        <begin position="17"/>
        <end position="39"/>
    </location>
</feature>
<feature type="transmembrane region" description="Helical" evidence="7">
    <location>
        <begin position="168"/>
        <end position="192"/>
    </location>
</feature>
<dbReference type="Pfam" id="PF00498">
    <property type="entry name" value="FHA"/>
    <property type="match status" value="1"/>
</dbReference>
<feature type="transmembrane region" description="Helical" evidence="7">
    <location>
        <begin position="471"/>
        <end position="489"/>
    </location>
</feature>
<dbReference type="InterPro" id="IPR008984">
    <property type="entry name" value="SMAD_FHA_dom_sf"/>
</dbReference>
<accession>A0A810PTT8</accession>
<dbReference type="AlphaFoldDB" id="A0A810PTT8"/>
<feature type="transmembrane region" description="Helical" evidence="7">
    <location>
        <begin position="198"/>
        <end position="218"/>
    </location>
</feature>
<feature type="transmembrane region" description="Helical" evidence="7">
    <location>
        <begin position="352"/>
        <end position="380"/>
    </location>
</feature>
<feature type="domain" description="FHA" evidence="8">
    <location>
        <begin position="73"/>
        <end position="123"/>
    </location>
</feature>
<feature type="transmembrane region" description="Helical" evidence="7">
    <location>
        <begin position="434"/>
        <end position="451"/>
    </location>
</feature>
<sequence>MCDCEVFMAAFLSNMSAALPAALWAGRVLLLLAAVWVLLRCGLSLFGQREEPEVWGFISLSNGARYDLTHWENMIGRMRSADVRVNFPSVSRCHAALCRNDQGQWTVYPVNHSSGVLLNGERKLESAPVKAGDCIAVGGVELYFFPSTETDEAKVARRRAREQERRRLSPVGTLLTLNLFQVLLFLQVFFTAQPENRLSVALTFGALAALAWGLYGLYRAAQRTAYELETLVFLLISIGAAVTAAYDPDSLLKLVCTVVIGMVLFLLMSGVLRSLHMSIRARWPVAVAAGVLLAFNVVLGERIFGAKNWISIGPLSFQPSELVKIAFVLVGAATLDRLFAKRNLIFTILFSAYCVGCLALMSDFGTALIFFVAFLCIAFLRTGDLPSIAMMVAAAAFGCGIILRFKPYIADRFAAWGHVWDYAQDMGYQQTRTMSAMASGGLFGVGPEAGWLKYVGAANTDLVFGVVGEEFGFLLALCCVAAMVLPIVFTLRCAAVARSSFYTILSCATAAMLVCQMALNVLGAVDLLPLTGVTFPFVSIGGSSMISCWGLMAYLKAADTRQNASFALRAPKLAPEKKAPVPKPKAPSRDGFFADRPDIPVDDIFGKEDRK</sequence>
<dbReference type="Gene3D" id="2.60.200.20">
    <property type="match status" value="1"/>
</dbReference>
<dbReference type="Proteomes" id="UP000681343">
    <property type="component" value="Chromosome"/>
</dbReference>
<dbReference type="EMBL" id="AP023415">
    <property type="protein sequence ID" value="BCK79204.1"/>
    <property type="molecule type" value="Genomic_DNA"/>
</dbReference>
<dbReference type="InterPro" id="IPR001182">
    <property type="entry name" value="FtsW/RodA"/>
</dbReference>
<evidence type="ECO:0000256" key="5">
    <source>
        <dbReference type="ARBA" id="ARBA00023136"/>
    </source>
</evidence>
<feature type="transmembrane region" description="Helical" evidence="7">
    <location>
        <begin position="230"/>
        <end position="246"/>
    </location>
</feature>
<protein>
    <recommendedName>
        <fullName evidence="8">FHA domain-containing protein</fullName>
    </recommendedName>
</protein>
<reference evidence="9" key="1">
    <citation type="submission" date="2020-09" db="EMBL/GenBank/DDBJ databases">
        <title>New species isolated from human feces.</title>
        <authorList>
            <person name="Kitahara M."/>
            <person name="Shigeno Y."/>
            <person name="Shime M."/>
            <person name="Matsumoto Y."/>
            <person name="Nakamura S."/>
            <person name="Motooka D."/>
            <person name="Fukuoka S."/>
            <person name="Nishikawa H."/>
            <person name="Benno Y."/>
        </authorList>
    </citation>
    <scope>NUCLEOTIDE SEQUENCE</scope>
    <source>
        <strain evidence="9">MM35</strain>
    </source>
</reference>
<dbReference type="PROSITE" id="PS50006">
    <property type="entry name" value="FHA_DOMAIN"/>
    <property type="match status" value="1"/>
</dbReference>
<feature type="region of interest" description="Disordered" evidence="6">
    <location>
        <begin position="575"/>
        <end position="611"/>
    </location>
</feature>
<evidence type="ECO:0000313" key="9">
    <source>
        <dbReference type="EMBL" id="BCK79204.1"/>
    </source>
</evidence>
<keyword evidence="10" id="KW-1185">Reference proteome</keyword>
<dbReference type="InterPro" id="IPR000253">
    <property type="entry name" value="FHA_dom"/>
</dbReference>
<evidence type="ECO:0000313" key="10">
    <source>
        <dbReference type="Proteomes" id="UP000681343"/>
    </source>
</evidence>
<feature type="compositionally biased region" description="Basic and acidic residues" evidence="6">
    <location>
        <begin position="592"/>
        <end position="611"/>
    </location>
</feature>
<evidence type="ECO:0000256" key="7">
    <source>
        <dbReference type="SAM" id="Phobius"/>
    </source>
</evidence>
<evidence type="ECO:0000256" key="1">
    <source>
        <dbReference type="ARBA" id="ARBA00004141"/>
    </source>
</evidence>
<dbReference type="GO" id="GO:0008360">
    <property type="term" value="P:regulation of cell shape"/>
    <property type="evidence" value="ECO:0007669"/>
    <property type="project" value="UniProtKB-KW"/>
</dbReference>
<evidence type="ECO:0000259" key="8">
    <source>
        <dbReference type="PROSITE" id="PS50006"/>
    </source>
</evidence>
<organism evidence="9 10">
    <name type="scientific">Vescimonas fastidiosa</name>
    <dbReference type="NCBI Taxonomy" id="2714353"/>
    <lineage>
        <taxon>Bacteria</taxon>
        <taxon>Bacillati</taxon>
        <taxon>Bacillota</taxon>
        <taxon>Clostridia</taxon>
        <taxon>Eubacteriales</taxon>
        <taxon>Oscillospiraceae</taxon>
        <taxon>Vescimonas</taxon>
    </lineage>
</organism>
<feature type="transmembrane region" description="Helical" evidence="7">
    <location>
        <begin position="386"/>
        <end position="405"/>
    </location>
</feature>
<keyword evidence="3" id="KW-0133">Cell shape</keyword>
<evidence type="ECO:0000256" key="4">
    <source>
        <dbReference type="ARBA" id="ARBA00022989"/>
    </source>
</evidence>
<dbReference type="KEGG" id="vfa:MM35RIKEN_13960"/>